<name>A0A392V3E8_9FABA</name>
<dbReference type="AlphaFoldDB" id="A0A392V3E8"/>
<sequence length="53" mass="6174">MVKNESVELDETDMMSTTPDDFRVNPVHLTPKKEGSKKTPKRSSKKKIKKWKN</sequence>
<protein>
    <submittedName>
        <fullName evidence="2">Uncharacterized protein</fullName>
    </submittedName>
</protein>
<dbReference type="Proteomes" id="UP000265520">
    <property type="component" value="Unassembled WGS sequence"/>
</dbReference>
<feature type="compositionally biased region" description="Basic residues" evidence="1">
    <location>
        <begin position="38"/>
        <end position="53"/>
    </location>
</feature>
<evidence type="ECO:0000313" key="2">
    <source>
        <dbReference type="EMBL" id="MCI81963.1"/>
    </source>
</evidence>
<proteinExistence type="predicted"/>
<evidence type="ECO:0000256" key="1">
    <source>
        <dbReference type="SAM" id="MobiDB-lite"/>
    </source>
</evidence>
<organism evidence="2 3">
    <name type="scientific">Trifolium medium</name>
    <dbReference type="NCBI Taxonomy" id="97028"/>
    <lineage>
        <taxon>Eukaryota</taxon>
        <taxon>Viridiplantae</taxon>
        <taxon>Streptophyta</taxon>
        <taxon>Embryophyta</taxon>
        <taxon>Tracheophyta</taxon>
        <taxon>Spermatophyta</taxon>
        <taxon>Magnoliopsida</taxon>
        <taxon>eudicotyledons</taxon>
        <taxon>Gunneridae</taxon>
        <taxon>Pentapetalae</taxon>
        <taxon>rosids</taxon>
        <taxon>fabids</taxon>
        <taxon>Fabales</taxon>
        <taxon>Fabaceae</taxon>
        <taxon>Papilionoideae</taxon>
        <taxon>50 kb inversion clade</taxon>
        <taxon>NPAAA clade</taxon>
        <taxon>Hologalegina</taxon>
        <taxon>IRL clade</taxon>
        <taxon>Trifolieae</taxon>
        <taxon>Trifolium</taxon>
    </lineage>
</organism>
<reference evidence="2 3" key="1">
    <citation type="journal article" date="2018" name="Front. Plant Sci.">
        <title>Red Clover (Trifolium pratense) and Zigzag Clover (T. medium) - A Picture of Genomic Similarities and Differences.</title>
        <authorList>
            <person name="Dluhosova J."/>
            <person name="Istvanek J."/>
            <person name="Nedelnik J."/>
            <person name="Repkova J."/>
        </authorList>
    </citation>
    <scope>NUCLEOTIDE SEQUENCE [LARGE SCALE GENOMIC DNA]</scope>
    <source>
        <strain evidence="3">cv. 10/8</strain>
        <tissue evidence="2">Leaf</tissue>
    </source>
</reference>
<accession>A0A392V3E8</accession>
<keyword evidence="3" id="KW-1185">Reference proteome</keyword>
<evidence type="ECO:0000313" key="3">
    <source>
        <dbReference type="Proteomes" id="UP000265520"/>
    </source>
</evidence>
<dbReference type="EMBL" id="LXQA011031778">
    <property type="protein sequence ID" value="MCI81963.1"/>
    <property type="molecule type" value="Genomic_DNA"/>
</dbReference>
<feature type="non-terminal residue" evidence="2">
    <location>
        <position position="53"/>
    </location>
</feature>
<comment type="caution">
    <text evidence="2">The sequence shown here is derived from an EMBL/GenBank/DDBJ whole genome shotgun (WGS) entry which is preliminary data.</text>
</comment>
<feature type="region of interest" description="Disordered" evidence="1">
    <location>
        <begin position="1"/>
        <end position="53"/>
    </location>
</feature>